<protein>
    <submittedName>
        <fullName evidence="1">Uncharacterized protein</fullName>
    </submittedName>
</protein>
<accession>A0ACB5PNA0</accession>
<dbReference type="EMBL" id="BMFN01000001">
    <property type="protein sequence ID" value="GGF55614.1"/>
    <property type="molecule type" value="Genomic_DNA"/>
</dbReference>
<sequence>MLAPETLHALRNLPLAAKLAAEGFLAGQHRSRRRGVGLEFSQYRPYQPGDDLRRLDWRLAARSDRYYIRESEVETSLMIHLLLDASASMNHRDDNGLTKLDYARLVLASMAYLATNQGDAVALSILRPEGLQHLPPKAETRQLPRLFHMLEKTEAIGRFPSTATLAPLTSRRQRALTVFVSDLYEEDAEMDQLLTRLQAVAGEVLVLHLVAQNELQFSYRGSITFEDLETGQILQLDADQQRAAYQQNHQEWLRNTAQSARRHGFDYHQLSTTDPLDQAMREFLRRREAQI</sequence>
<gene>
    <name evidence="1" type="ORF">GCM10011375_08530</name>
</gene>
<evidence type="ECO:0000313" key="2">
    <source>
        <dbReference type="Proteomes" id="UP000605392"/>
    </source>
</evidence>
<organism evidence="1 2">
    <name type="scientific">Hymenobacter qilianensis</name>
    <dbReference type="NCBI Taxonomy" id="1385715"/>
    <lineage>
        <taxon>Bacteria</taxon>
        <taxon>Pseudomonadati</taxon>
        <taxon>Bacteroidota</taxon>
        <taxon>Cytophagia</taxon>
        <taxon>Cytophagales</taxon>
        <taxon>Hymenobacteraceae</taxon>
        <taxon>Hymenobacter</taxon>
    </lineage>
</organism>
<dbReference type="Proteomes" id="UP000605392">
    <property type="component" value="Unassembled WGS sequence"/>
</dbReference>
<reference evidence="1 2" key="1">
    <citation type="journal article" date="2019" name="Int. J. Syst. Evol. Microbiol.">
        <title>The Global Catalogue of Microorganisms (GCM) 10K type strain sequencing project: providing services to taxonomists for standard genome sequencing and annotation.</title>
        <authorList>
            <consortium name="The Broad Institute Genomics Platform"/>
            <consortium name="The Broad Institute Genome Sequencing Center for Infectious Disease"/>
            <person name="Wu L."/>
            <person name="Ma J."/>
        </authorList>
    </citation>
    <scope>NUCLEOTIDE SEQUENCE [LARGE SCALE GENOMIC DNA]</scope>
    <source>
        <strain evidence="1 2">CGMCC 1.12720</strain>
    </source>
</reference>
<comment type="caution">
    <text evidence="1">The sequence shown here is derived from an EMBL/GenBank/DDBJ whole genome shotgun (WGS) entry which is preliminary data.</text>
</comment>
<keyword evidence="2" id="KW-1185">Reference proteome</keyword>
<evidence type="ECO:0000313" key="1">
    <source>
        <dbReference type="EMBL" id="GGF55614.1"/>
    </source>
</evidence>
<name>A0ACB5PNA0_9BACT</name>
<proteinExistence type="predicted"/>